<name>A0A9X3CZU0_9FLAO</name>
<protein>
    <submittedName>
        <fullName evidence="1">DUF3575 domain-containing protein</fullName>
    </submittedName>
</protein>
<keyword evidence="2" id="KW-1185">Reference proteome</keyword>
<gene>
    <name evidence="1" type="ORF">OQ279_15400</name>
</gene>
<dbReference type="SUPFAM" id="SSF103515">
    <property type="entry name" value="Autotransporter"/>
    <property type="match status" value="1"/>
</dbReference>
<evidence type="ECO:0000313" key="2">
    <source>
        <dbReference type="Proteomes" id="UP001148482"/>
    </source>
</evidence>
<organism evidence="1 2">
    <name type="scientific">Salinimicrobium profundisediminis</name>
    <dbReference type="NCBI Taxonomy" id="2994553"/>
    <lineage>
        <taxon>Bacteria</taxon>
        <taxon>Pseudomonadati</taxon>
        <taxon>Bacteroidota</taxon>
        <taxon>Flavobacteriia</taxon>
        <taxon>Flavobacteriales</taxon>
        <taxon>Flavobacteriaceae</taxon>
        <taxon>Salinimicrobium</taxon>
    </lineage>
</organism>
<dbReference type="EMBL" id="JAPJDA010000029">
    <property type="protein sequence ID" value="MCX2839532.1"/>
    <property type="molecule type" value="Genomic_DNA"/>
</dbReference>
<dbReference type="Proteomes" id="UP001148482">
    <property type="component" value="Unassembled WGS sequence"/>
</dbReference>
<sequence>MNRILPLLLISMLFCFHGYSQETEEIATPHEQVPYSGKNELKLNGMYLLIGFPELSYERILNDESALGISVNFSIDDIEIDFMAIPYYRIYFGKKPAAGFFVEGNAAFYVVDDEEYTYYNGSTYEVKTENEIGAGIGLAVGSKFMTESGWVFEVFGGAGRNFLGSDNISVAYPRFGLTVGKRF</sequence>
<proteinExistence type="predicted"/>
<evidence type="ECO:0000313" key="1">
    <source>
        <dbReference type="EMBL" id="MCX2839532.1"/>
    </source>
</evidence>
<dbReference type="InterPro" id="IPR036709">
    <property type="entry name" value="Autotransporte_beta_dom_sf"/>
</dbReference>
<dbReference type="AlphaFoldDB" id="A0A9X3CZU0"/>
<dbReference type="RefSeq" id="WP_266070901.1">
    <property type="nucleotide sequence ID" value="NZ_JAPJDA010000029.1"/>
</dbReference>
<reference evidence="1" key="1">
    <citation type="submission" date="2022-11" db="EMBL/GenBank/DDBJ databases">
        <title>Salinimicrobium profundisediminis sp. nov., isolated from deep-sea sediment of the Mariana Trench.</title>
        <authorList>
            <person name="Fu H."/>
        </authorList>
    </citation>
    <scope>NUCLEOTIDE SEQUENCE</scope>
    <source>
        <strain evidence="1">MT39</strain>
    </source>
</reference>
<accession>A0A9X3CZU0</accession>
<comment type="caution">
    <text evidence="1">The sequence shown here is derived from an EMBL/GenBank/DDBJ whole genome shotgun (WGS) entry which is preliminary data.</text>
</comment>